<evidence type="ECO:0000256" key="5">
    <source>
        <dbReference type="ARBA" id="ARBA00023136"/>
    </source>
</evidence>
<geneLocation type="plasmid" evidence="7">
    <name>hyperthermophilic archaeal plasmid 1</name>
</geneLocation>
<comment type="subcellular location">
    <subcellularLocation>
        <location evidence="1">Membrane</location>
    </subcellularLocation>
</comment>
<evidence type="ECO:0000256" key="3">
    <source>
        <dbReference type="ARBA" id="ARBA00022692"/>
    </source>
</evidence>
<keyword evidence="4 6" id="KW-1133">Transmembrane helix</keyword>
<organism evidence="7">
    <name type="scientific">archaeon enrichment culture clone 1(2010)</name>
    <dbReference type="NCBI Taxonomy" id="795325"/>
    <lineage>
        <taxon>Archaea</taxon>
        <taxon>environmental samples</taxon>
    </lineage>
</organism>
<comment type="similarity">
    <text evidence="2">Belongs to the FUN14 family.</text>
</comment>
<dbReference type="InterPro" id="IPR007014">
    <property type="entry name" value="FUN14"/>
</dbReference>
<keyword evidence="5 6" id="KW-0472">Membrane</keyword>
<evidence type="ECO:0000256" key="1">
    <source>
        <dbReference type="ARBA" id="ARBA00004370"/>
    </source>
</evidence>
<evidence type="ECO:0000256" key="2">
    <source>
        <dbReference type="ARBA" id="ARBA00009160"/>
    </source>
</evidence>
<keyword evidence="7" id="KW-0614">Plasmid</keyword>
<dbReference type="EMBL" id="GU722198">
    <property type="protein sequence ID" value="ADJ54323.1"/>
    <property type="molecule type" value="Genomic_DNA"/>
</dbReference>
<dbReference type="GO" id="GO:0016020">
    <property type="term" value="C:membrane"/>
    <property type="evidence" value="ECO:0007669"/>
    <property type="project" value="UniProtKB-SubCell"/>
</dbReference>
<sequence length="106" mass="11531">MSLVQGIGSFILGYLVAKGVKVLLTIIGFFLAILMILQLAGYISVNWDKIQTDLTNTIGTLMSGKVSINTLEDYIPSIVGFILGILLGSGVLGGLFRRRQAIPYYY</sequence>
<evidence type="ECO:0000256" key="6">
    <source>
        <dbReference type="SAM" id="Phobius"/>
    </source>
</evidence>
<accession>D9CGG9</accession>
<dbReference type="AlphaFoldDB" id="D9CGG9"/>
<evidence type="ECO:0000256" key="4">
    <source>
        <dbReference type="ARBA" id="ARBA00022989"/>
    </source>
</evidence>
<gene>
    <name evidence="7" type="ORF">pHA1_gp45</name>
</gene>
<reference evidence="7" key="1">
    <citation type="journal article" date="2010" name="Environ. Microbiol.">
        <title>Metagenomic analyses of novel viruses and plasmids from a cultured environmental sample of hyperthermophilic neutrophiles.</title>
        <authorList>
            <person name="Garrett R.A."/>
            <person name="Prangishvili D."/>
            <person name="Shah S.A."/>
            <person name="Reuter M."/>
            <person name="Stetter K.O."/>
            <person name="Peng X."/>
        </authorList>
    </citation>
    <scope>NUCLEOTIDE SEQUENCE</scope>
    <source>
        <plasmid evidence="7">hyperthermophilic archaeal plasmid 1</plasmid>
    </source>
</reference>
<feature type="transmembrane region" description="Helical" evidence="6">
    <location>
        <begin position="74"/>
        <end position="96"/>
    </location>
</feature>
<keyword evidence="3 6" id="KW-0812">Transmembrane</keyword>
<feature type="transmembrane region" description="Helical" evidence="6">
    <location>
        <begin position="22"/>
        <end position="45"/>
    </location>
</feature>
<evidence type="ECO:0008006" key="8">
    <source>
        <dbReference type="Google" id="ProtNLM"/>
    </source>
</evidence>
<proteinExistence type="inferred from homology"/>
<dbReference type="Pfam" id="PF04930">
    <property type="entry name" value="FUN14"/>
    <property type="match status" value="1"/>
</dbReference>
<protein>
    <recommendedName>
        <fullName evidence="8">FUN14 family protein</fullName>
    </recommendedName>
</protein>
<evidence type="ECO:0000313" key="7">
    <source>
        <dbReference type="EMBL" id="ADJ54323.1"/>
    </source>
</evidence>
<name>D9CGG9_9ARCH</name>